<sequence>MNMSLKAADTSNSHGERKGFSLFLLCFGVFMIYLDGTIVNVALPNIQRDLGTGMHELQWVIDAYAIAFACLLLTAGTIGDALGHKKVFLAGLIGFTLSSVLCAVAPSIDVLLIGRALQGAFGSVVIPVSLAVIRGMYDEPAARAKAIGIWAALGGVALAAGPVAGGWLVEAQGWQSVFWVNLPIGAIVSLALIAKMKATPADGSRSIDWLGQSLIILCIAALTFGMIEGNSRGWNDSIIIGSFALSALSLLAFVAWELRHPSPLLPLRLFRNRIFLAACLVNFTAFFGLFGVLFLLTLYLQNVNGLSAIDTGVRFLALTVSIMIASSFASSLAQRISPRTLVPFGSLLAAAALFAMTGIDADSGYASYGWALALLGIGVAIVGTSATIALMTSMPPANAGAASGIANTFRQLSAVVAVALSGSLIAGPHNAGAVTGAADAAVSPFIDGMGSALFLASVVCLAGGVISVFLLRNNSAASRSTLAAAETNRS</sequence>
<feature type="transmembrane region" description="Helical" evidence="8">
    <location>
        <begin position="312"/>
        <end position="333"/>
    </location>
</feature>
<keyword evidence="7 8" id="KW-0472">Membrane</keyword>
<dbReference type="SUPFAM" id="SSF103473">
    <property type="entry name" value="MFS general substrate transporter"/>
    <property type="match status" value="1"/>
</dbReference>
<dbReference type="GO" id="GO:0022857">
    <property type="term" value="F:transmembrane transporter activity"/>
    <property type="evidence" value="ECO:0007669"/>
    <property type="project" value="InterPro"/>
</dbReference>
<feature type="transmembrane region" description="Helical" evidence="8">
    <location>
        <begin position="149"/>
        <end position="168"/>
    </location>
</feature>
<evidence type="ECO:0000256" key="1">
    <source>
        <dbReference type="ARBA" id="ARBA00004651"/>
    </source>
</evidence>
<evidence type="ECO:0000256" key="2">
    <source>
        <dbReference type="ARBA" id="ARBA00008537"/>
    </source>
</evidence>
<dbReference type="InterPro" id="IPR020846">
    <property type="entry name" value="MFS_dom"/>
</dbReference>
<dbReference type="Proteomes" id="UP000282076">
    <property type="component" value="Unassembled WGS sequence"/>
</dbReference>
<feature type="transmembrane region" description="Helical" evidence="8">
    <location>
        <begin position="274"/>
        <end position="300"/>
    </location>
</feature>
<dbReference type="Pfam" id="PF07690">
    <property type="entry name" value="MFS_1"/>
    <property type="match status" value="1"/>
</dbReference>
<feature type="transmembrane region" description="Helical" evidence="8">
    <location>
        <begin position="239"/>
        <end position="258"/>
    </location>
</feature>
<evidence type="ECO:0000256" key="4">
    <source>
        <dbReference type="ARBA" id="ARBA00022475"/>
    </source>
</evidence>
<evidence type="ECO:0000256" key="5">
    <source>
        <dbReference type="ARBA" id="ARBA00022692"/>
    </source>
</evidence>
<evidence type="ECO:0000256" key="8">
    <source>
        <dbReference type="SAM" id="Phobius"/>
    </source>
</evidence>
<dbReference type="NCBIfam" id="TIGR00711">
    <property type="entry name" value="efflux_EmrB"/>
    <property type="match status" value="1"/>
</dbReference>
<keyword evidence="6 8" id="KW-1133">Transmembrane helix</keyword>
<feature type="transmembrane region" description="Helical" evidence="8">
    <location>
        <begin position="120"/>
        <end position="137"/>
    </location>
</feature>
<dbReference type="InterPro" id="IPR036259">
    <property type="entry name" value="MFS_trans_sf"/>
</dbReference>
<evidence type="ECO:0000313" key="10">
    <source>
        <dbReference type="EMBL" id="RKP54219.1"/>
    </source>
</evidence>
<comment type="subcellular location">
    <subcellularLocation>
        <location evidence="1">Cell membrane</location>
        <topology evidence="1">Multi-pass membrane protein</topology>
    </subcellularLocation>
</comment>
<feature type="transmembrane region" description="Helical" evidence="8">
    <location>
        <begin position="365"/>
        <end position="391"/>
    </location>
</feature>
<keyword evidence="5 8" id="KW-0812">Transmembrane</keyword>
<dbReference type="GO" id="GO:0005886">
    <property type="term" value="C:plasma membrane"/>
    <property type="evidence" value="ECO:0007669"/>
    <property type="project" value="UniProtKB-SubCell"/>
</dbReference>
<dbReference type="AlphaFoldDB" id="A0A494XYU1"/>
<gene>
    <name evidence="10" type="ORF">D7Z26_12680</name>
</gene>
<dbReference type="PROSITE" id="PS50850">
    <property type="entry name" value="MFS"/>
    <property type="match status" value="1"/>
</dbReference>
<dbReference type="InterPro" id="IPR004638">
    <property type="entry name" value="EmrB-like"/>
</dbReference>
<comment type="similarity">
    <text evidence="2">Belongs to the major facilitator superfamily. EmrB family.</text>
</comment>
<protein>
    <submittedName>
        <fullName evidence="10">DHA2 family efflux MFS transporter permease subunit</fullName>
    </submittedName>
</protein>
<evidence type="ECO:0000256" key="7">
    <source>
        <dbReference type="ARBA" id="ARBA00023136"/>
    </source>
</evidence>
<evidence type="ECO:0000256" key="3">
    <source>
        <dbReference type="ARBA" id="ARBA00022448"/>
    </source>
</evidence>
<evidence type="ECO:0000256" key="6">
    <source>
        <dbReference type="ARBA" id="ARBA00022989"/>
    </source>
</evidence>
<keyword evidence="4" id="KW-1003">Cell membrane</keyword>
<accession>A0A494XYU1</accession>
<feature type="transmembrane region" description="Helical" evidence="8">
    <location>
        <begin position="451"/>
        <end position="471"/>
    </location>
</feature>
<evidence type="ECO:0000313" key="11">
    <source>
        <dbReference type="Proteomes" id="UP000282076"/>
    </source>
</evidence>
<name>A0A494XYU1_9BACL</name>
<feature type="transmembrane region" description="Helical" evidence="8">
    <location>
        <begin position="63"/>
        <end position="82"/>
    </location>
</feature>
<organism evidence="10 11">
    <name type="scientific">Cohnella endophytica</name>
    <dbReference type="NCBI Taxonomy" id="2419778"/>
    <lineage>
        <taxon>Bacteria</taxon>
        <taxon>Bacillati</taxon>
        <taxon>Bacillota</taxon>
        <taxon>Bacilli</taxon>
        <taxon>Bacillales</taxon>
        <taxon>Paenibacillaceae</taxon>
        <taxon>Cohnella</taxon>
    </lineage>
</organism>
<dbReference type="InterPro" id="IPR011701">
    <property type="entry name" value="MFS"/>
</dbReference>
<dbReference type="PANTHER" id="PTHR42718:SF9">
    <property type="entry name" value="MAJOR FACILITATOR SUPERFAMILY MULTIDRUG TRANSPORTER MFSC"/>
    <property type="match status" value="1"/>
</dbReference>
<feature type="domain" description="Major facilitator superfamily (MFS) profile" evidence="9">
    <location>
        <begin position="21"/>
        <end position="475"/>
    </location>
</feature>
<proteinExistence type="inferred from homology"/>
<feature type="transmembrane region" description="Helical" evidence="8">
    <location>
        <begin position="340"/>
        <end position="359"/>
    </location>
</feature>
<dbReference type="CDD" id="cd17321">
    <property type="entry name" value="MFS_MMR_MDR_like"/>
    <property type="match status" value="1"/>
</dbReference>
<evidence type="ECO:0000259" key="9">
    <source>
        <dbReference type="PROSITE" id="PS50850"/>
    </source>
</evidence>
<reference evidence="10 11" key="1">
    <citation type="submission" date="2018-10" db="EMBL/GenBank/DDBJ databases">
        <title>Cohnella sp. M2MS4P-1, whole genome shotgun sequence.</title>
        <authorList>
            <person name="Tuo L."/>
        </authorList>
    </citation>
    <scope>NUCLEOTIDE SEQUENCE [LARGE SCALE GENOMIC DNA]</scope>
    <source>
        <strain evidence="10 11">M2MS4P-1</strain>
    </source>
</reference>
<dbReference type="Gene3D" id="1.20.1720.10">
    <property type="entry name" value="Multidrug resistance protein D"/>
    <property type="match status" value="1"/>
</dbReference>
<feature type="transmembrane region" description="Helical" evidence="8">
    <location>
        <begin position="174"/>
        <end position="194"/>
    </location>
</feature>
<feature type="transmembrane region" description="Helical" evidence="8">
    <location>
        <begin position="206"/>
        <end position="227"/>
    </location>
</feature>
<comment type="caution">
    <text evidence="10">The sequence shown here is derived from an EMBL/GenBank/DDBJ whole genome shotgun (WGS) entry which is preliminary data.</text>
</comment>
<dbReference type="PANTHER" id="PTHR42718">
    <property type="entry name" value="MAJOR FACILITATOR SUPERFAMILY MULTIDRUG TRANSPORTER MFSC"/>
    <property type="match status" value="1"/>
</dbReference>
<feature type="transmembrane region" description="Helical" evidence="8">
    <location>
        <begin position="20"/>
        <end position="43"/>
    </location>
</feature>
<keyword evidence="3" id="KW-0813">Transport</keyword>
<dbReference type="EMBL" id="RBZM01000005">
    <property type="protein sequence ID" value="RKP54219.1"/>
    <property type="molecule type" value="Genomic_DNA"/>
</dbReference>
<feature type="transmembrane region" description="Helical" evidence="8">
    <location>
        <begin position="412"/>
        <end position="431"/>
    </location>
</feature>
<feature type="transmembrane region" description="Helical" evidence="8">
    <location>
        <begin position="87"/>
        <end position="108"/>
    </location>
</feature>
<dbReference type="Gene3D" id="1.20.1250.20">
    <property type="entry name" value="MFS general substrate transporter like domains"/>
    <property type="match status" value="1"/>
</dbReference>
<keyword evidence="11" id="KW-1185">Reference proteome</keyword>